<dbReference type="Pfam" id="PF05553">
    <property type="entry name" value="DUF761"/>
    <property type="match status" value="1"/>
</dbReference>
<dbReference type="AlphaFoldDB" id="A0A5J4ZEU7"/>
<feature type="region of interest" description="Disordered" evidence="1">
    <location>
        <begin position="1"/>
        <end position="50"/>
    </location>
</feature>
<dbReference type="Proteomes" id="UP000325577">
    <property type="component" value="Linkage Group LG9"/>
</dbReference>
<sequence length="143" mass="16016">MNVPRSFGDNLKDLSKREDPLGRGKSDVDSFSSEMKHTIPAKSLSRGKSVRTIRASKHVVETMKTGEIHPNHIDGKAGKRLESEKDSESEFDNFQLSSDEEETKSDIISDAELGPSEVDRKAGEFIAKFREQIRLQRIASIRG</sequence>
<name>A0A5J4ZEU7_9ASTE</name>
<protein>
    <recommendedName>
        <fullName evidence="4">DUF4408 domain-containing protein</fullName>
    </recommendedName>
</protein>
<feature type="compositionally biased region" description="Basic and acidic residues" evidence="1">
    <location>
        <begin position="63"/>
        <end position="88"/>
    </location>
</feature>
<dbReference type="EMBL" id="CM018052">
    <property type="protein sequence ID" value="KAA8515861.1"/>
    <property type="molecule type" value="Genomic_DNA"/>
</dbReference>
<evidence type="ECO:0000313" key="2">
    <source>
        <dbReference type="EMBL" id="KAA8515861.1"/>
    </source>
</evidence>
<dbReference type="PANTHER" id="PTHR34059">
    <property type="entry name" value="EXPRESSED PROTEIN"/>
    <property type="match status" value="1"/>
</dbReference>
<dbReference type="PANTHER" id="PTHR34059:SF6">
    <property type="entry name" value="DUF4408 DOMAIN-CONTAINING PROTEIN"/>
    <property type="match status" value="1"/>
</dbReference>
<evidence type="ECO:0008006" key="4">
    <source>
        <dbReference type="Google" id="ProtNLM"/>
    </source>
</evidence>
<dbReference type="OrthoDB" id="1080706at2759"/>
<gene>
    <name evidence="2" type="ORF">F0562_019040</name>
</gene>
<proteinExistence type="predicted"/>
<accession>A0A5J4ZEU7</accession>
<reference evidence="2 3" key="1">
    <citation type="submission" date="2019-09" db="EMBL/GenBank/DDBJ databases">
        <title>A chromosome-level genome assembly of the Chinese tupelo Nyssa sinensis.</title>
        <authorList>
            <person name="Yang X."/>
            <person name="Kang M."/>
            <person name="Yang Y."/>
            <person name="Xiong H."/>
            <person name="Wang M."/>
            <person name="Zhang Z."/>
            <person name="Wang Z."/>
            <person name="Wu H."/>
            <person name="Ma T."/>
            <person name="Liu J."/>
            <person name="Xi Z."/>
        </authorList>
    </citation>
    <scope>NUCLEOTIDE SEQUENCE [LARGE SCALE GENOMIC DNA]</scope>
    <source>
        <strain evidence="2">J267</strain>
        <tissue evidence="2">Leaf</tissue>
    </source>
</reference>
<dbReference type="InterPro" id="IPR008480">
    <property type="entry name" value="DUF761_pln"/>
</dbReference>
<feature type="compositionally biased region" description="Basic and acidic residues" evidence="1">
    <location>
        <begin position="10"/>
        <end position="28"/>
    </location>
</feature>
<feature type="region of interest" description="Disordered" evidence="1">
    <location>
        <begin position="63"/>
        <end position="115"/>
    </location>
</feature>
<organism evidence="2 3">
    <name type="scientific">Nyssa sinensis</name>
    <dbReference type="NCBI Taxonomy" id="561372"/>
    <lineage>
        <taxon>Eukaryota</taxon>
        <taxon>Viridiplantae</taxon>
        <taxon>Streptophyta</taxon>
        <taxon>Embryophyta</taxon>
        <taxon>Tracheophyta</taxon>
        <taxon>Spermatophyta</taxon>
        <taxon>Magnoliopsida</taxon>
        <taxon>eudicotyledons</taxon>
        <taxon>Gunneridae</taxon>
        <taxon>Pentapetalae</taxon>
        <taxon>asterids</taxon>
        <taxon>Cornales</taxon>
        <taxon>Nyssaceae</taxon>
        <taxon>Nyssa</taxon>
    </lineage>
</organism>
<keyword evidence="3" id="KW-1185">Reference proteome</keyword>
<evidence type="ECO:0000313" key="3">
    <source>
        <dbReference type="Proteomes" id="UP000325577"/>
    </source>
</evidence>
<evidence type="ECO:0000256" key="1">
    <source>
        <dbReference type="SAM" id="MobiDB-lite"/>
    </source>
</evidence>